<dbReference type="PANTHER" id="PTHR45801">
    <property type="entry name" value="OS07G0101800 PROTEIN"/>
    <property type="match status" value="1"/>
</dbReference>
<dbReference type="EMBL" id="SZYD01000017">
    <property type="protein sequence ID" value="KAD3068586.1"/>
    <property type="molecule type" value="Genomic_DNA"/>
</dbReference>
<evidence type="ECO:0000256" key="3">
    <source>
        <dbReference type="ARBA" id="ARBA00022771"/>
    </source>
</evidence>
<evidence type="ECO:0000256" key="9">
    <source>
        <dbReference type="SAM" id="MobiDB-lite"/>
    </source>
</evidence>
<evidence type="ECO:0000313" key="12">
    <source>
        <dbReference type="Proteomes" id="UP000326396"/>
    </source>
</evidence>
<organism evidence="11 12">
    <name type="scientific">Mikania micrantha</name>
    <name type="common">bitter vine</name>
    <dbReference type="NCBI Taxonomy" id="192012"/>
    <lineage>
        <taxon>Eukaryota</taxon>
        <taxon>Viridiplantae</taxon>
        <taxon>Streptophyta</taxon>
        <taxon>Embryophyta</taxon>
        <taxon>Tracheophyta</taxon>
        <taxon>Spermatophyta</taxon>
        <taxon>Magnoliopsida</taxon>
        <taxon>eudicotyledons</taxon>
        <taxon>Gunneridae</taxon>
        <taxon>Pentapetalae</taxon>
        <taxon>asterids</taxon>
        <taxon>campanulids</taxon>
        <taxon>Asterales</taxon>
        <taxon>Asteraceae</taxon>
        <taxon>Asteroideae</taxon>
        <taxon>Heliantheae alliance</taxon>
        <taxon>Eupatorieae</taxon>
        <taxon>Mikania</taxon>
    </lineage>
</organism>
<keyword evidence="5" id="KW-0805">Transcription regulation</keyword>
<dbReference type="PANTHER" id="PTHR45801:SF117">
    <property type="entry name" value="OS07G0417400 PROTEIN"/>
    <property type="match status" value="1"/>
</dbReference>
<evidence type="ECO:0000256" key="1">
    <source>
        <dbReference type="ARBA" id="ARBA00004123"/>
    </source>
</evidence>
<keyword evidence="12" id="KW-1185">Reference proteome</keyword>
<feature type="domain" description="C2H2-type" evidence="10">
    <location>
        <begin position="29"/>
        <end position="56"/>
    </location>
</feature>
<dbReference type="SUPFAM" id="SSF57667">
    <property type="entry name" value="beta-beta-alpha zinc fingers"/>
    <property type="match status" value="1"/>
</dbReference>
<accession>A0A5N6M4T8</accession>
<sequence>MLNHNDLQPPRSINQVHDDQIDLQDERSYECTYCKHGFTNAQALGGHMNVHRKERAKNRLDAANNKSSTGPHEPCLITSCINDDKQEMRTREFMLRSSPMMYDNSLRSYQNPNNGSLITGPSREEIRLSLSLSLQFGRSHEEESIQGGNEDDELDLELRLGQDP</sequence>
<dbReference type="Proteomes" id="UP000326396">
    <property type="component" value="Linkage Group LG7"/>
</dbReference>
<evidence type="ECO:0000256" key="8">
    <source>
        <dbReference type="PROSITE-ProRule" id="PRU00042"/>
    </source>
</evidence>
<keyword evidence="7" id="KW-0539">Nucleus</keyword>
<keyword evidence="2" id="KW-0479">Metal-binding</keyword>
<dbReference type="PROSITE" id="PS00028">
    <property type="entry name" value="ZINC_FINGER_C2H2_1"/>
    <property type="match status" value="1"/>
</dbReference>
<keyword evidence="6" id="KW-0804">Transcription</keyword>
<keyword evidence="3 8" id="KW-0863">Zinc-finger</keyword>
<feature type="region of interest" description="Disordered" evidence="9">
    <location>
        <begin position="139"/>
        <end position="164"/>
    </location>
</feature>
<dbReference type="GO" id="GO:0005634">
    <property type="term" value="C:nucleus"/>
    <property type="evidence" value="ECO:0007669"/>
    <property type="project" value="UniProtKB-SubCell"/>
</dbReference>
<dbReference type="AlphaFoldDB" id="A0A5N6M4T8"/>
<evidence type="ECO:0000256" key="2">
    <source>
        <dbReference type="ARBA" id="ARBA00022723"/>
    </source>
</evidence>
<dbReference type="InterPro" id="IPR013087">
    <property type="entry name" value="Znf_C2H2_type"/>
</dbReference>
<evidence type="ECO:0000256" key="4">
    <source>
        <dbReference type="ARBA" id="ARBA00022833"/>
    </source>
</evidence>
<name>A0A5N6M4T8_9ASTR</name>
<dbReference type="OrthoDB" id="780709at2759"/>
<dbReference type="GO" id="GO:0008270">
    <property type="term" value="F:zinc ion binding"/>
    <property type="evidence" value="ECO:0007669"/>
    <property type="project" value="UniProtKB-KW"/>
</dbReference>
<dbReference type="PROSITE" id="PS50157">
    <property type="entry name" value="ZINC_FINGER_C2H2_2"/>
    <property type="match status" value="1"/>
</dbReference>
<comment type="subcellular location">
    <subcellularLocation>
        <location evidence="1">Nucleus</location>
    </subcellularLocation>
</comment>
<comment type="caution">
    <text evidence="11">The sequence shown here is derived from an EMBL/GenBank/DDBJ whole genome shotgun (WGS) entry which is preliminary data.</text>
</comment>
<dbReference type="InterPro" id="IPR052426">
    <property type="entry name" value="Plant_dev_regulator"/>
</dbReference>
<dbReference type="Pfam" id="PF13912">
    <property type="entry name" value="zf-C2H2_6"/>
    <property type="match status" value="1"/>
</dbReference>
<reference evidence="11 12" key="1">
    <citation type="submission" date="2019-05" db="EMBL/GenBank/DDBJ databases">
        <title>Mikania micrantha, genome provides insights into the molecular mechanism of rapid growth.</title>
        <authorList>
            <person name="Liu B."/>
        </authorList>
    </citation>
    <scope>NUCLEOTIDE SEQUENCE [LARGE SCALE GENOMIC DNA]</scope>
    <source>
        <strain evidence="11">NLD-2019</strain>
        <tissue evidence="11">Leaf</tissue>
    </source>
</reference>
<evidence type="ECO:0000256" key="6">
    <source>
        <dbReference type="ARBA" id="ARBA00023163"/>
    </source>
</evidence>
<protein>
    <recommendedName>
        <fullName evidence="10">C2H2-type domain-containing protein</fullName>
    </recommendedName>
</protein>
<evidence type="ECO:0000259" key="10">
    <source>
        <dbReference type="PROSITE" id="PS50157"/>
    </source>
</evidence>
<gene>
    <name evidence="11" type="ORF">E3N88_36466</name>
</gene>
<evidence type="ECO:0000313" key="11">
    <source>
        <dbReference type="EMBL" id="KAD3068586.1"/>
    </source>
</evidence>
<dbReference type="InterPro" id="IPR036236">
    <property type="entry name" value="Znf_C2H2_sf"/>
</dbReference>
<evidence type="ECO:0000256" key="7">
    <source>
        <dbReference type="ARBA" id="ARBA00023242"/>
    </source>
</evidence>
<evidence type="ECO:0000256" key="5">
    <source>
        <dbReference type="ARBA" id="ARBA00023015"/>
    </source>
</evidence>
<keyword evidence="4" id="KW-0862">Zinc</keyword>
<dbReference type="Gene3D" id="3.30.160.60">
    <property type="entry name" value="Classic Zinc Finger"/>
    <property type="match status" value="1"/>
</dbReference>
<proteinExistence type="predicted"/>